<evidence type="ECO:0000313" key="3">
    <source>
        <dbReference type="Proteomes" id="UP001215598"/>
    </source>
</evidence>
<feature type="compositionally biased region" description="Polar residues" evidence="1">
    <location>
        <begin position="284"/>
        <end position="299"/>
    </location>
</feature>
<sequence length="427" mass="45406">MALLGLRNRSTRAAGLKYYCLAGAYVAGGCGEHSLSQAPQPNLEISMGHRGLGSVAQLVATGRPRHPLLLALVFSLLTYIHTLKTRTLLVANTPGLRDARRCLCPVRQSDRLPGHPAEQPPVPPVYTAFGLLVVPGYITYKRRTLNLEAKVNQQWSQELGAAGRLIVALFFLPSLLLSSETRGPPVWRCVPFFFPSSGVPPSLPSPRFYLALSAFPSTRHTNQPHSNMAAGLLCSNHGTYRFGKGMMPKAYRLSREAMAVIMEQYASQLADQYGADAAAHMIANNSGNTGPRAQTHTRGTGSGLSGLGSGSGGGGVSADRSNSVGSAVEGPRDTSPRCTAASPVPLARECSGSSAQMPPNPFSPNPRRLRIGPQPRRPAAAHQDEDGDQEGDGYSYEYGGVEEGDERGGGAGQHAKYESFDIGAARF</sequence>
<dbReference type="EMBL" id="JARKIB010000144">
    <property type="protein sequence ID" value="KAJ7732548.1"/>
    <property type="molecule type" value="Genomic_DNA"/>
</dbReference>
<feature type="region of interest" description="Disordered" evidence="1">
    <location>
        <begin position="284"/>
        <end position="427"/>
    </location>
</feature>
<proteinExistence type="predicted"/>
<keyword evidence="3" id="KW-1185">Reference proteome</keyword>
<evidence type="ECO:0000313" key="2">
    <source>
        <dbReference type="EMBL" id="KAJ7732548.1"/>
    </source>
</evidence>
<evidence type="ECO:0000256" key="1">
    <source>
        <dbReference type="SAM" id="MobiDB-lite"/>
    </source>
</evidence>
<feature type="compositionally biased region" description="Gly residues" evidence="1">
    <location>
        <begin position="300"/>
        <end position="316"/>
    </location>
</feature>
<comment type="caution">
    <text evidence="2">The sequence shown here is derived from an EMBL/GenBank/DDBJ whole genome shotgun (WGS) entry which is preliminary data.</text>
</comment>
<gene>
    <name evidence="2" type="ORF">B0H16DRAFT_1770212</name>
</gene>
<reference evidence="2" key="1">
    <citation type="submission" date="2023-03" db="EMBL/GenBank/DDBJ databases">
        <title>Massive genome expansion in bonnet fungi (Mycena s.s.) driven by repeated elements and novel gene families across ecological guilds.</title>
        <authorList>
            <consortium name="Lawrence Berkeley National Laboratory"/>
            <person name="Harder C.B."/>
            <person name="Miyauchi S."/>
            <person name="Viragh M."/>
            <person name="Kuo A."/>
            <person name="Thoen E."/>
            <person name="Andreopoulos B."/>
            <person name="Lu D."/>
            <person name="Skrede I."/>
            <person name="Drula E."/>
            <person name="Henrissat B."/>
            <person name="Morin E."/>
            <person name="Kohler A."/>
            <person name="Barry K."/>
            <person name="LaButti K."/>
            <person name="Morin E."/>
            <person name="Salamov A."/>
            <person name="Lipzen A."/>
            <person name="Mereny Z."/>
            <person name="Hegedus B."/>
            <person name="Baldrian P."/>
            <person name="Stursova M."/>
            <person name="Weitz H."/>
            <person name="Taylor A."/>
            <person name="Grigoriev I.V."/>
            <person name="Nagy L.G."/>
            <person name="Martin F."/>
            <person name="Kauserud H."/>
        </authorList>
    </citation>
    <scope>NUCLEOTIDE SEQUENCE</scope>
    <source>
        <strain evidence="2">CBHHK182m</strain>
    </source>
</reference>
<accession>A0AAD7MTP0</accession>
<name>A0AAD7MTP0_9AGAR</name>
<protein>
    <submittedName>
        <fullName evidence="2">Uncharacterized protein</fullName>
    </submittedName>
</protein>
<dbReference type="PROSITE" id="PS51257">
    <property type="entry name" value="PROKAR_LIPOPROTEIN"/>
    <property type="match status" value="1"/>
</dbReference>
<dbReference type="Proteomes" id="UP001215598">
    <property type="component" value="Unassembled WGS sequence"/>
</dbReference>
<dbReference type="AlphaFoldDB" id="A0AAD7MTP0"/>
<organism evidence="2 3">
    <name type="scientific">Mycena metata</name>
    <dbReference type="NCBI Taxonomy" id="1033252"/>
    <lineage>
        <taxon>Eukaryota</taxon>
        <taxon>Fungi</taxon>
        <taxon>Dikarya</taxon>
        <taxon>Basidiomycota</taxon>
        <taxon>Agaricomycotina</taxon>
        <taxon>Agaricomycetes</taxon>
        <taxon>Agaricomycetidae</taxon>
        <taxon>Agaricales</taxon>
        <taxon>Marasmiineae</taxon>
        <taxon>Mycenaceae</taxon>
        <taxon>Mycena</taxon>
    </lineage>
</organism>